<feature type="compositionally biased region" description="Basic residues" evidence="1">
    <location>
        <begin position="8"/>
        <end position="19"/>
    </location>
</feature>
<evidence type="ECO:0000256" key="1">
    <source>
        <dbReference type="SAM" id="MobiDB-lite"/>
    </source>
</evidence>
<feature type="compositionally biased region" description="Basic and acidic residues" evidence="1">
    <location>
        <begin position="26"/>
        <end position="41"/>
    </location>
</feature>
<accession>A0A452ZWH4</accession>
<reference evidence="2" key="5">
    <citation type="journal article" date="2021" name="G3 (Bethesda)">
        <title>Aegilops tauschii genome assembly Aet v5.0 features greater sequence contiguity and improved annotation.</title>
        <authorList>
            <person name="Wang L."/>
            <person name="Zhu T."/>
            <person name="Rodriguez J.C."/>
            <person name="Deal K.R."/>
            <person name="Dubcovsky J."/>
            <person name="McGuire P.E."/>
            <person name="Lux T."/>
            <person name="Spannagl M."/>
            <person name="Mayer K.F.X."/>
            <person name="Baldrich P."/>
            <person name="Meyers B.C."/>
            <person name="Huo N."/>
            <person name="Gu Y.Q."/>
            <person name="Zhou H."/>
            <person name="Devos K.M."/>
            <person name="Bennetzen J.L."/>
            <person name="Unver T."/>
            <person name="Budak H."/>
            <person name="Gulick P.J."/>
            <person name="Galiba G."/>
            <person name="Kalapos B."/>
            <person name="Nelson D.R."/>
            <person name="Li P."/>
            <person name="You F.M."/>
            <person name="Luo M.C."/>
            <person name="Dvorak J."/>
        </authorList>
    </citation>
    <scope>NUCLEOTIDE SEQUENCE [LARGE SCALE GENOMIC DNA]</scope>
    <source>
        <strain evidence="2">cv. AL8/78</strain>
    </source>
</reference>
<feature type="region of interest" description="Disordered" evidence="1">
    <location>
        <begin position="1"/>
        <end position="45"/>
    </location>
</feature>
<reference evidence="3" key="2">
    <citation type="journal article" date="2017" name="Nat. Plants">
        <title>The Aegilops tauschii genome reveals multiple impacts of transposons.</title>
        <authorList>
            <person name="Zhao G."/>
            <person name="Zou C."/>
            <person name="Li K."/>
            <person name="Wang K."/>
            <person name="Li T."/>
            <person name="Gao L."/>
            <person name="Zhang X."/>
            <person name="Wang H."/>
            <person name="Yang Z."/>
            <person name="Liu X."/>
            <person name="Jiang W."/>
            <person name="Mao L."/>
            <person name="Kong X."/>
            <person name="Jiao Y."/>
            <person name="Jia J."/>
        </authorList>
    </citation>
    <scope>NUCLEOTIDE SEQUENCE [LARGE SCALE GENOMIC DNA]</scope>
    <source>
        <strain evidence="3">cv. AL8/78</strain>
    </source>
</reference>
<reference evidence="3" key="1">
    <citation type="journal article" date="2014" name="Science">
        <title>Ancient hybridizations among the ancestral genomes of bread wheat.</title>
        <authorList>
            <consortium name="International Wheat Genome Sequencing Consortium,"/>
            <person name="Marcussen T."/>
            <person name="Sandve S.R."/>
            <person name="Heier L."/>
            <person name="Spannagl M."/>
            <person name="Pfeifer M."/>
            <person name="Jakobsen K.S."/>
            <person name="Wulff B.B."/>
            <person name="Steuernagel B."/>
            <person name="Mayer K.F."/>
            <person name="Olsen O.A."/>
        </authorList>
    </citation>
    <scope>NUCLEOTIDE SEQUENCE [LARGE SCALE GENOMIC DNA]</scope>
    <source>
        <strain evidence="3">cv. AL8/78</strain>
    </source>
</reference>
<organism evidence="2 3">
    <name type="scientific">Aegilops tauschii subsp. strangulata</name>
    <name type="common">Goatgrass</name>
    <dbReference type="NCBI Taxonomy" id="200361"/>
    <lineage>
        <taxon>Eukaryota</taxon>
        <taxon>Viridiplantae</taxon>
        <taxon>Streptophyta</taxon>
        <taxon>Embryophyta</taxon>
        <taxon>Tracheophyta</taxon>
        <taxon>Spermatophyta</taxon>
        <taxon>Magnoliopsida</taxon>
        <taxon>Liliopsida</taxon>
        <taxon>Poales</taxon>
        <taxon>Poaceae</taxon>
        <taxon>BOP clade</taxon>
        <taxon>Pooideae</taxon>
        <taxon>Triticodae</taxon>
        <taxon>Triticeae</taxon>
        <taxon>Triticinae</taxon>
        <taxon>Aegilops</taxon>
    </lineage>
</organism>
<reference evidence="2" key="3">
    <citation type="journal article" date="2017" name="Nature">
        <title>Genome sequence of the progenitor of the wheat D genome Aegilops tauschii.</title>
        <authorList>
            <person name="Luo M.C."/>
            <person name="Gu Y.Q."/>
            <person name="Puiu D."/>
            <person name="Wang H."/>
            <person name="Twardziok S.O."/>
            <person name="Deal K.R."/>
            <person name="Huo N."/>
            <person name="Zhu T."/>
            <person name="Wang L."/>
            <person name="Wang Y."/>
            <person name="McGuire P.E."/>
            <person name="Liu S."/>
            <person name="Long H."/>
            <person name="Ramasamy R.K."/>
            <person name="Rodriguez J.C."/>
            <person name="Van S.L."/>
            <person name="Yuan L."/>
            <person name="Wang Z."/>
            <person name="Xia Z."/>
            <person name="Xiao L."/>
            <person name="Anderson O.D."/>
            <person name="Ouyang S."/>
            <person name="Liang Y."/>
            <person name="Zimin A.V."/>
            <person name="Pertea G."/>
            <person name="Qi P."/>
            <person name="Bennetzen J.L."/>
            <person name="Dai X."/>
            <person name="Dawson M.W."/>
            <person name="Muller H.G."/>
            <person name="Kugler K."/>
            <person name="Rivarola-Duarte L."/>
            <person name="Spannagl M."/>
            <person name="Mayer K.F.X."/>
            <person name="Lu F.H."/>
            <person name="Bevan M.W."/>
            <person name="Leroy P."/>
            <person name="Li P."/>
            <person name="You F.M."/>
            <person name="Sun Q."/>
            <person name="Liu Z."/>
            <person name="Lyons E."/>
            <person name="Wicker T."/>
            <person name="Salzberg S.L."/>
            <person name="Devos K.M."/>
            <person name="Dvorak J."/>
        </authorList>
    </citation>
    <scope>NUCLEOTIDE SEQUENCE [LARGE SCALE GENOMIC DNA]</scope>
    <source>
        <strain evidence="2">cv. AL8/78</strain>
    </source>
</reference>
<sequence length="120" mass="14232">LLPDVRGGRRARRDRHRVHGQPQRRPLRDEHQRVGQRRRQEGAPVLPLVRPHRRLPHLQDRLEPQEHHVRTHISIPHTILHPSSMSNSSIDVKIRFQVDDVPVRTFKKYDDLPYPSSQPM</sequence>
<protein>
    <submittedName>
        <fullName evidence="2">Uncharacterized protein</fullName>
    </submittedName>
</protein>
<dbReference type="Gramene" id="AET1Gv20950300.3">
    <property type="protein sequence ID" value="AET1Gv20950300.3"/>
    <property type="gene ID" value="AET1Gv20950300"/>
</dbReference>
<evidence type="ECO:0000313" key="2">
    <source>
        <dbReference type="EnsemblPlants" id="AET1Gv20950300.3"/>
    </source>
</evidence>
<reference evidence="2" key="4">
    <citation type="submission" date="2019-03" db="UniProtKB">
        <authorList>
            <consortium name="EnsemblPlants"/>
        </authorList>
    </citation>
    <scope>IDENTIFICATION</scope>
</reference>
<dbReference type="EnsemblPlants" id="AET1Gv20950300.3">
    <property type="protein sequence ID" value="AET1Gv20950300.3"/>
    <property type="gene ID" value="AET1Gv20950300"/>
</dbReference>
<name>A0A452ZWH4_AEGTS</name>
<evidence type="ECO:0000313" key="3">
    <source>
        <dbReference type="Proteomes" id="UP000015105"/>
    </source>
</evidence>
<dbReference type="Proteomes" id="UP000015105">
    <property type="component" value="Chromosome 1D"/>
</dbReference>
<dbReference type="AlphaFoldDB" id="A0A452ZWH4"/>
<keyword evidence="3" id="KW-1185">Reference proteome</keyword>
<proteinExistence type="predicted"/>